<dbReference type="SUPFAM" id="SSF49899">
    <property type="entry name" value="Concanavalin A-like lectins/glucanases"/>
    <property type="match status" value="1"/>
</dbReference>
<name>A0AAE0J1K1_9PEZI</name>
<dbReference type="SUPFAM" id="SSF48403">
    <property type="entry name" value="Ankyrin repeat"/>
    <property type="match status" value="1"/>
</dbReference>
<gene>
    <name evidence="2" type="ORF">B0H65DRAFT_334189</name>
</gene>
<dbReference type="Proteomes" id="UP001278500">
    <property type="component" value="Unassembled WGS sequence"/>
</dbReference>
<dbReference type="GeneID" id="87860703"/>
<keyword evidence="3" id="KW-1185">Reference proteome</keyword>
<proteinExistence type="predicted"/>
<dbReference type="InterPro" id="IPR013320">
    <property type="entry name" value="ConA-like_dom_sf"/>
</dbReference>
<comment type="caution">
    <text evidence="2">The sequence shown here is derived from an EMBL/GenBank/DDBJ whole genome shotgun (WGS) entry which is preliminary data.</text>
</comment>
<dbReference type="Gene3D" id="2.60.120.920">
    <property type="match status" value="1"/>
</dbReference>
<evidence type="ECO:0000256" key="1">
    <source>
        <dbReference type="SAM" id="MobiDB-lite"/>
    </source>
</evidence>
<evidence type="ECO:0000313" key="3">
    <source>
        <dbReference type="Proteomes" id="UP001278500"/>
    </source>
</evidence>
<dbReference type="InterPro" id="IPR036770">
    <property type="entry name" value="Ankyrin_rpt-contain_sf"/>
</dbReference>
<feature type="region of interest" description="Disordered" evidence="1">
    <location>
        <begin position="178"/>
        <end position="200"/>
    </location>
</feature>
<dbReference type="EMBL" id="JAUEPP010000009">
    <property type="protein sequence ID" value="KAK3334840.1"/>
    <property type="molecule type" value="Genomic_DNA"/>
</dbReference>
<evidence type="ECO:0000313" key="2">
    <source>
        <dbReference type="EMBL" id="KAK3334840.1"/>
    </source>
</evidence>
<accession>A0AAE0J1K1</accession>
<dbReference type="Pfam" id="PF12796">
    <property type="entry name" value="Ank_2"/>
    <property type="match status" value="1"/>
</dbReference>
<sequence>MRYLCQYRVLSMPSFSAPTSVLARFIEETSPDLTNCFGKTALHYAAFYPGTFDMTKRLLEAQANPLARDHLGHTPLHYSLLSEERELVRSSTTWTERVQTLMRAIFPENRQRALSEAILAAVKTGLEVQLDMVLNEKEEGLNLLLDIPDNSGYQALDIAYSFGKEYESATQKIIALGGKTGSNDKKKSPTRWNKDDRSEHLHVSEDGMEVSFVAYSLAPRYIMGAVRADHPIPTHRRHFYFEVEVVELPVREIWDYRSGL</sequence>
<evidence type="ECO:0008006" key="4">
    <source>
        <dbReference type="Google" id="ProtNLM"/>
    </source>
</evidence>
<dbReference type="InterPro" id="IPR043136">
    <property type="entry name" value="B30.2/SPRY_sf"/>
</dbReference>
<organism evidence="2 3">
    <name type="scientific">Neurospora tetraspora</name>
    <dbReference type="NCBI Taxonomy" id="94610"/>
    <lineage>
        <taxon>Eukaryota</taxon>
        <taxon>Fungi</taxon>
        <taxon>Dikarya</taxon>
        <taxon>Ascomycota</taxon>
        <taxon>Pezizomycotina</taxon>
        <taxon>Sordariomycetes</taxon>
        <taxon>Sordariomycetidae</taxon>
        <taxon>Sordariales</taxon>
        <taxon>Sordariaceae</taxon>
        <taxon>Neurospora</taxon>
    </lineage>
</organism>
<feature type="compositionally biased region" description="Basic and acidic residues" evidence="1">
    <location>
        <begin position="182"/>
        <end position="200"/>
    </location>
</feature>
<protein>
    <recommendedName>
        <fullName evidence="4">Ankyrin</fullName>
    </recommendedName>
</protein>
<dbReference type="RefSeq" id="XP_062677006.1">
    <property type="nucleotide sequence ID" value="XM_062823549.1"/>
</dbReference>
<dbReference type="Gene3D" id="1.25.40.20">
    <property type="entry name" value="Ankyrin repeat-containing domain"/>
    <property type="match status" value="1"/>
</dbReference>
<reference evidence="2" key="1">
    <citation type="journal article" date="2023" name="Mol. Phylogenet. Evol.">
        <title>Genome-scale phylogeny and comparative genomics of the fungal order Sordariales.</title>
        <authorList>
            <person name="Hensen N."/>
            <person name="Bonometti L."/>
            <person name="Westerberg I."/>
            <person name="Brannstrom I.O."/>
            <person name="Guillou S."/>
            <person name="Cros-Aarteil S."/>
            <person name="Calhoun S."/>
            <person name="Haridas S."/>
            <person name="Kuo A."/>
            <person name="Mondo S."/>
            <person name="Pangilinan J."/>
            <person name="Riley R."/>
            <person name="LaButti K."/>
            <person name="Andreopoulos B."/>
            <person name="Lipzen A."/>
            <person name="Chen C."/>
            <person name="Yan M."/>
            <person name="Daum C."/>
            <person name="Ng V."/>
            <person name="Clum A."/>
            <person name="Steindorff A."/>
            <person name="Ohm R.A."/>
            <person name="Martin F."/>
            <person name="Silar P."/>
            <person name="Natvig D.O."/>
            <person name="Lalanne C."/>
            <person name="Gautier V."/>
            <person name="Ament-Velasquez S.L."/>
            <person name="Kruys A."/>
            <person name="Hutchinson M.I."/>
            <person name="Powell A.J."/>
            <person name="Barry K."/>
            <person name="Miller A.N."/>
            <person name="Grigoriev I.V."/>
            <person name="Debuchy R."/>
            <person name="Gladieux P."/>
            <person name="Hiltunen Thoren M."/>
            <person name="Johannesson H."/>
        </authorList>
    </citation>
    <scope>NUCLEOTIDE SEQUENCE</scope>
    <source>
        <strain evidence="2">CBS 560.94</strain>
    </source>
</reference>
<reference evidence="2" key="2">
    <citation type="submission" date="2023-06" db="EMBL/GenBank/DDBJ databases">
        <authorList>
            <consortium name="Lawrence Berkeley National Laboratory"/>
            <person name="Haridas S."/>
            <person name="Hensen N."/>
            <person name="Bonometti L."/>
            <person name="Westerberg I."/>
            <person name="Brannstrom I.O."/>
            <person name="Guillou S."/>
            <person name="Cros-Aarteil S."/>
            <person name="Calhoun S."/>
            <person name="Kuo A."/>
            <person name="Mondo S."/>
            <person name="Pangilinan J."/>
            <person name="Riley R."/>
            <person name="Labutti K."/>
            <person name="Andreopoulos B."/>
            <person name="Lipzen A."/>
            <person name="Chen C."/>
            <person name="Yanf M."/>
            <person name="Daum C."/>
            <person name="Ng V."/>
            <person name="Clum A."/>
            <person name="Steindorff A."/>
            <person name="Ohm R."/>
            <person name="Martin F."/>
            <person name="Silar P."/>
            <person name="Natvig D."/>
            <person name="Lalanne C."/>
            <person name="Gautier V."/>
            <person name="Ament-Velasquez S.L."/>
            <person name="Kruys A."/>
            <person name="Hutchinson M.I."/>
            <person name="Powell A.J."/>
            <person name="Barry K."/>
            <person name="Miller A.N."/>
            <person name="Grigoriev I.V."/>
            <person name="Debuchy R."/>
            <person name="Gladieux P."/>
            <person name="Thoren M.H."/>
            <person name="Johannesson H."/>
        </authorList>
    </citation>
    <scope>NUCLEOTIDE SEQUENCE</scope>
    <source>
        <strain evidence="2">CBS 560.94</strain>
    </source>
</reference>
<dbReference type="AlphaFoldDB" id="A0AAE0J1K1"/>
<dbReference type="InterPro" id="IPR002110">
    <property type="entry name" value="Ankyrin_rpt"/>
</dbReference>